<dbReference type="SUPFAM" id="SSF46785">
    <property type="entry name" value="Winged helix' DNA-binding domain"/>
    <property type="match status" value="1"/>
</dbReference>
<evidence type="ECO:0000313" key="6">
    <source>
        <dbReference type="EMBL" id="CAF0753695.1"/>
    </source>
</evidence>
<comment type="similarity">
    <text evidence="1 3">Belongs to the ETS family.</text>
</comment>
<name>A0A813PPZ0_9BILA</name>
<protein>
    <recommendedName>
        <fullName evidence="5">ETS domain-containing protein</fullName>
    </recommendedName>
</protein>
<dbReference type="InterPro" id="IPR036388">
    <property type="entry name" value="WH-like_DNA-bd_sf"/>
</dbReference>
<dbReference type="GO" id="GO:0043565">
    <property type="term" value="F:sequence-specific DNA binding"/>
    <property type="evidence" value="ECO:0007669"/>
    <property type="project" value="InterPro"/>
</dbReference>
<dbReference type="EMBL" id="CAJNOE010000024">
    <property type="protein sequence ID" value="CAF0753695.1"/>
    <property type="molecule type" value="Genomic_DNA"/>
</dbReference>
<dbReference type="PRINTS" id="PR00454">
    <property type="entry name" value="ETSDOMAIN"/>
</dbReference>
<evidence type="ECO:0000256" key="2">
    <source>
        <dbReference type="ARBA" id="ARBA00023125"/>
    </source>
</evidence>
<evidence type="ECO:0000259" key="5">
    <source>
        <dbReference type="PROSITE" id="PS50061"/>
    </source>
</evidence>
<gene>
    <name evidence="6" type="ORF">IZO911_LOCUS4302</name>
</gene>
<dbReference type="Pfam" id="PF00178">
    <property type="entry name" value="Ets"/>
    <property type="match status" value="1"/>
</dbReference>
<feature type="region of interest" description="Disordered" evidence="4">
    <location>
        <begin position="29"/>
        <end position="55"/>
    </location>
</feature>
<comment type="caution">
    <text evidence="6">The sequence shown here is derived from an EMBL/GenBank/DDBJ whole genome shotgun (WGS) entry which is preliminary data.</text>
</comment>
<dbReference type="AlphaFoldDB" id="A0A813PPZ0"/>
<dbReference type="InterPro" id="IPR000418">
    <property type="entry name" value="Ets_dom"/>
</dbReference>
<accession>A0A813PPZ0</accession>
<organism evidence="6 7">
    <name type="scientific">Adineta steineri</name>
    <dbReference type="NCBI Taxonomy" id="433720"/>
    <lineage>
        <taxon>Eukaryota</taxon>
        <taxon>Metazoa</taxon>
        <taxon>Spiralia</taxon>
        <taxon>Gnathifera</taxon>
        <taxon>Rotifera</taxon>
        <taxon>Eurotatoria</taxon>
        <taxon>Bdelloidea</taxon>
        <taxon>Adinetida</taxon>
        <taxon>Adinetidae</taxon>
        <taxon>Adineta</taxon>
    </lineage>
</organism>
<proteinExistence type="inferred from homology"/>
<feature type="domain" description="ETS" evidence="5">
    <location>
        <begin position="96"/>
        <end position="179"/>
    </location>
</feature>
<feature type="compositionally biased region" description="Acidic residues" evidence="4">
    <location>
        <begin position="37"/>
        <end position="48"/>
    </location>
</feature>
<keyword evidence="2 3" id="KW-0238">DNA-binding</keyword>
<dbReference type="Proteomes" id="UP000663860">
    <property type="component" value="Unassembled WGS sequence"/>
</dbReference>
<reference evidence="6" key="1">
    <citation type="submission" date="2021-02" db="EMBL/GenBank/DDBJ databases">
        <authorList>
            <person name="Nowell W R."/>
        </authorList>
    </citation>
    <scope>NUCLEOTIDE SEQUENCE</scope>
</reference>
<dbReference type="PANTHER" id="PTHR11849">
    <property type="entry name" value="ETS"/>
    <property type="match status" value="1"/>
</dbReference>
<dbReference type="InterPro" id="IPR046328">
    <property type="entry name" value="ETS_fam"/>
</dbReference>
<evidence type="ECO:0000256" key="3">
    <source>
        <dbReference type="RuleBase" id="RU004019"/>
    </source>
</evidence>
<comment type="subcellular location">
    <subcellularLocation>
        <location evidence="3">Nucleus</location>
    </subcellularLocation>
</comment>
<evidence type="ECO:0000313" key="7">
    <source>
        <dbReference type="Proteomes" id="UP000663860"/>
    </source>
</evidence>
<dbReference type="PROSITE" id="PS50061">
    <property type="entry name" value="ETS_DOMAIN_3"/>
    <property type="match status" value="1"/>
</dbReference>
<dbReference type="InterPro" id="IPR036390">
    <property type="entry name" value="WH_DNA-bd_sf"/>
</dbReference>
<dbReference type="GO" id="GO:0030154">
    <property type="term" value="P:cell differentiation"/>
    <property type="evidence" value="ECO:0007669"/>
    <property type="project" value="TreeGrafter"/>
</dbReference>
<dbReference type="Gene3D" id="1.10.10.10">
    <property type="entry name" value="Winged helix-like DNA-binding domain superfamily/Winged helix DNA-binding domain"/>
    <property type="match status" value="1"/>
</dbReference>
<keyword evidence="3" id="KW-0539">Nucleus</keyword>
<dbReference type="SMART" id="SM00413">
    <property type="entry name" value="ETS"/>
    <property type="match status" value="1"/>
</dbReference>
<evidence type="ECO:0000256" key="4">
    <source>
        <dbReference type="SAM" id="MobiDB-lite"/>
    </source>
</evidence>
<dbReference type="GO" id="GO:0005634">
    <property type="term" value="C:nucleus"/>
    <property type="evidence" value="ECO:0007669"/>
    <property type="project" value="UniProtKB-SubCell"/>
</dbReference>
<dbReference type="GO" id="GO:0000981">
    <property type="term" value="F:DNA-binding transcription factor activity, RNA polymerase II-specific"/>
    <property type="evidence" value="ECO:0007669"/>
    <property type="project" value="TreeGrafter"/>
</dbReference>
<sequence length="228" mass="27078">MMNEHHEEKNTILPKLEEFSPVFEIYEDQSSHVTSNDECDNSNEDISDNDTKQSLPLLTHSNDEIQEQSDDGFNEIPFDAKEWFVHDSTAGKLRPPRQNEFLYKLLEDSRYSSYISWLDRNEGLFKIHDPNRVAELWIKVKSRQTSAKMDYDTFSRGIRYYYKTGAMIKTYKKYTFRFKKPKLNAQFTDTDIDEVLEEISQFDRKQFIFTFNNKSSKANVLPAWKFKT</sequence>
<evidence type="ECO:0000256" key="1">
    <source>
        <dbReference type="ARBA" id="ARBA00005562"/>
    </source>
</evidence>